<evidence type="ECO:0000313" key="2">
    <source>
        <dbReference type="EMBL" id="EYE98424.1"/>
    </source>
</evidence>
<dbReference type="RefSeq" id="XP_040642112.1">
    <property type="nucleotide sequence ID" value="XM_040785330.1"/>
</dbReference>
<accession>A0A017SP64</accession>
<dbReference type="STRING" id="1388766.A0A017SP64"/>
<gene>
    <name evidence="2" type="ORF">EURHEDRAFT_471369</name>
</gene>
<dbReference type="EMBL" id="KK088413">
    <property type="protein sequence ID" value="EYE98424.1"/>
    <property type="molecule type" value="Genomic_DNA"/>
</dbReference>
<dbReference type="PANTHER" id="PTHR47534">
    <property type="entry name" value="YALI0E05731P"/>
    <property type="match status" value="1"/>
</dbReference>
<dbReference type="Proteomes" id="UP000019804">
    <property type="component" value="Unassembled WGS sequence"/>
</dbReference>
<dbReference type="AlphaFoldDB" id="A0A017SP64"/>
<dbReference type="InterPro" id="IPR052228">
    <property type="entry name" value="Sec_Metab_Biosynth_Oxidored"/>
</dbReference>
<dbReference type="InterPro" id="IPR002347">
    <property type="entry name" value="SDR_fam"/>
</dbReference>
<reference evidence="3" key="1">
    <citation type="journal article" date="2014" name="Nat. Commun.">
        <title>Genomic adaptations of the halophilic Dead Sea filamentous fungus Eurotium rubrum.</title>
        <authorList>
            <person name="Kis-Papo T."/>
            <person name="Weig A.R."/>
            <person name="Riley R."/>
            <person name="Persoh D."/>
            <person name="Salamov A."/>
            <person name="Sun H."/>
            <person name="Lipzen A."/>
            <person name="Wasser S.P."/>
            <person name="Rambold G."/>
            <person name="Grigoriev I.V."/>
            <person name="Nevo E."/>
        </authorList>
    </citation>
    <scope>NUCLEOTIDE SEQUENCE [LARGE SCALE GENOMIC DNA]</scope>
    <source>
        <strain evidence="3">CBS 135680</strain>
    </source>
</reference>
<evidence type="ECO:0000256" key="1">
    <source>
        <dbReference type="ARBA" id="ARBA00023002"/>
    </source>
</evidence>
<dbReference type="CDD" id="cd05233">
    <property type="entry name" value="SDR_c"/>
    <property type="match status" value="1"/>
</dbReference>
<dbReference type="HOGENOM" id="CLU_044999_0_1_1"/>
<dbReference type="PRINTS" id="PR00081">
    <property type="entry name" value="GDHRDH"/>
</dbReference>
<dbReference type="Pfam" id="PF00106">
    <property type="entry name" value="adh_short"/>
    <property type="match status" value="1"/>
</dbReference>
<evidence type="ECO:0000313" key="3">
    <source>
        <dbReference type="Proteomes" id="UP000019804"/>
    </source>
</evidence>
<organism evidence="2 3">
    <name type="scientific">Aspergillus ruber (strain CBS 135680)</name>
    <dbReference type="NCBI Taxonomy" id="1388766"/>
    <lineage>
        <taxon>Eukaryota</taxon>
        <taxon>Fungi</taxon>
        <taxon>Dikarya</taxon>
        <taxon>Ascomycota</taxon>
        <taxon>Pezizomycotina</taxon>
        <taxon>Eurotiomycetes</taxon>
        <taxon>Eurotiomycetidae</taxon>
        <taxon>Eurotiales</taxon>
        <taxon>Aspergillaceae</taxon>
        <taxon>Aspergillus</taxon>
        <taxon>Aspergillus subgen. Aspergillus</taxon>
    </lineage>
</organism>
<dbReference type="PANTHER" id="PTHR47534:SF3">
    <property type="entry name" value="ALCOHOL DEHYDROGENASE-LIKE C-TERMINAL DOMAIN-CONTAINING PROTEIN"/>
    <property type="match status" value="1"/>
</dbReference>
<keyword evidence="1" id="KW-0560">Oxidoreductase</keyword>
<dbReference type="GO" id="GO:0016491">
    <property type="term" value="F:oxidoreductase activity"/>
    <property type="evidence" value="ECO:0007669"/>
    <property type="project" value="UniProtKB-KW"/>
</dbReference>
<dbReference type="Gene3D" id="3.40.50.720">
    <property type="entry name" value="NAD(P)-binding Rossmann-like Domain"/>
    <property type="match status" value="1"/>
</dbReference>
<keyword evidence="3" id="KW-1185">Reference proteome</keyword>
<dbReference type="InterPro" id="IPR036291">
    <property type="entry name" value="NAD(P)-bd_dom_sf"/>
</dbReference>
<dbReference type="GeneID" id="63700454"/>
<proteinExistence type="predicted"/>
<dbReference type="SUPFAM" id="SSF51735">
    <property type="entry name" value="NAD(P)-binding Rossmann-fold domains"/>
    <property type="match status" value="1"/>
</dbReference>
<name>A0A017SP64_ASPRC</name>
<sequence>MVTLSQVHLSNDTIAASLPNLVAVFVGATSGIGEAALKEFVRKSKNSKCYLVGRSEQAATRIIEECKSLNPDVCIVFIQEDVSLVSGADRLCEKIKSLEDTVNVLFLSAGAAIFDRRKTSEGLHALTALAFYTRLRITQLLLPLLNRSRSTGHLSRVINIAGGTKEGTLYPSDMQALTTPLYAIRGHLTTLITLGHEALSARAPGVSFLQISPGAVQTALFDHVPGPVGLVMRCFIALAGRWILVPVQESGERNVFHATSGAFPGRDDGGERDGIELAEGLSVAKGVDGKPGSGVYSLDYDGTEAGQDVVDLLEGYRKEGMIERVWDHAQAEFERITAEQDI</sequence>
<protein>
    <submittedName>
        <fullName evidence="2">Putative short-chain dehydrogenases/reductase</fullName>
    </submittedName>
</protein>
<dbReference type="OrthoDB" id="2898509at2759"/>